<reference evidence="1 2" key="1">
    <citation type="submission" date="2022-01" db="EMBL/GenBank/DDBJ databases">
        <title>A chromosome-scale genome assembly of the false clownfish, Amphiprion ocellaris.</title>
        <authorList>
            <person name="Ryu T."/>
        </authorList>
    </citation>
    <scope>NUCLEOTIDE SEQUENCE [LARGE SCALE GENOMIC DNA]</scope>
</reference>
<dbReference type="Gene3D" id="2.130.10.10">
    <property type="entry name" value="YVTN repeat-like/Quinoprotein amine dehydrogenase"/>
    <property type="match status" value="1"/>
</dbReference>
<dbReference type="SUPFAM" id="SSF50998">
    <property type="entry name" value="Quinoprotein alcohol dehydrogenase-like"/>
    <property type="match status" value="1"/>
</dbReference>
<reference evidence="1" key="3">
    <citation type="submission" date="2025-09" db="UniProtKB">
        <authorList>
            <consortium name="Ensembl"/>
        </authorList>
    </citation>
    <scope>IDENTIFICATION</scope>
</reference>
<dbReference type="InterPro" id="IPR011047">
    <property type="entry name" value="Quinoprotein_ADH-like_sf"/>
</dbReference>
<reference evidence="1" key="2">
    <citation type="submission" date="2025-08" db="UniProtKB">
        <authorList>
            <consortium name="Ensembl"/>
        </authorList>
    </citation>
    <scope>IDENTIFICATION</scope>
</reference>
<dbReference type="InterPro" id="IPR015943">
    <property type="entry name" value="WD40/YVTN_repeat-like_dom_sf"/>
</dbReference>
<proteinExistence type="predicted"/>
<dbReference type="InterPro" id="IPR001680">
    <property type="entry name" value="WD40_rpt"/>
</dbReference>
<evidence type="ECO:0000313" key="1">
    <source>
        <dbReference type="Ensembl" id="ENSAOCP00000036297.1"/>
    </source>
</evidence>
<keyword evidence="2" id="KW-1185">Reference proteome</keyword>
<dbReference type="AlphaFoldDB" id="A0AAQ5X5U8"/>
<evidence type="ECO:0000313" key="2">
    <source>
        <dbReference type="Proteomes" id="UP001501940"/>
    </source>
</evidence>
<accession>A0AAQ5X5U8</accession>
<organism evidence="1 2">
    <name type="scientific">Amphiprion ocellaris</name>
    <name type="common">Clown anemonefish</name>
    <dbReference type="NCBI Taxonomy" id="80972"/>
    <lineage>
        <taxon>Eukaryota</taxon>
        <taxon>Metazoa</taxon>
        <taxon>Chordata</taxon>
        <taxon>Craniata</taxon>
        <taxon>Vertebrata</taxon>
        <taxon>Euteleostomi</taxon>
        <taxon>Actinopterygii</taxon>
        <taxon>Neopterygii</taxon>
        <taxon>Teleostei</taxon>
        <taxon>Neoteleostei</taxon>
        <taxon>Acanthomorphata</taxon>
        <taxon>Ovalentaria</taxon>
        <taxon>Pomacentridae</taxon>
        <taxon>Amphiprion</taxon>
    </lineage>
</organism>
<protein>
    <recommendedName>
        <fullName evidence="3">Anaphase-promoting complex subunit 4 WD40 domain-containing protein</fullName>
    </recommendedName>
</protein>
<evidence type="ECO:0008006" key="3">
    <source>
        <dbReference type="Google" id="ProtNLM"/>
    </source>
</evidence>
<dbReference type="Proteomes" id="UP001501940">
    <property type="component" value="Chromosome 6"/>
</dbReference>
<dbReference type="Pfam" id="PF00400">
    <property type="entry name" value="WD40"/>
    <property type="match status" value="1"/>
</dbReference>
<sequence>MDSASGQCMKTLIDDTNPPVSFVKFSPNGKYILVATLDKSVRPLLALSTLKLWDCSKGLSV</sequence>
<name>A0AAQ5X5U8_AMPOC</name>
<dbReference type="Ensembl" id="ENSAOCT00000070804.1">
    <property type="protein sequence ID" value="ENSAOCP00000036297.1"/>
    <property type="gene ID" value="ENSAOCG00000032147.1"/>
</dbReference>
<dbReference type="GeneTree" id="ENSGT00940000154143"/>